<dbReference type="OrthoDB" id="651949at2"/>
<organism evidence="1 2">
    <name type="scientific">Croceivirga radicis</name>
    <dbReference type="NCBI Taxonomy" id="1929488"/>
    <lineage>
        <taxon>Bacteria</taxon>
        <taxon>Pseudomonadati</taxon>
        <taxon>Bacteroidota</taxon>
        <taxon>Flavobacteriia</taxon>
        <taxon>Flavobacteriales</taxon>
        <taxon>Flavobacteriaceae</taxon>
        <taxon>Croceivirga</taxon>
    </lineage>
</organism>
<accession>A0A1V6LUQ8</accession>
<dbReference type="AlphaFoldDB" id="A0A1V6LUQ8"/>
<evidence type="ECO:0000313" key="1">
    <source>
        <dbReference type="EMBL" id="OQD43903.1"/>
    </source>
</evidence>
<dbReference type="Proteomes" id="UP000191680">
    <property type="component" value="Unassembled WGS sequence"/>
</dbReference>
<gene>
    <name evidence="1" type="ORF">BUL40_04685</name>
</gene>
<keyword evidence="2" id="KW-1185">Reference proteome</keyword>
<protein>
    <submittedName>
        <fullName evidence="1">Uncharacterized protein</fullName>
    </submittedName>
</protein>
<dbReference type="RefSeq" id="WP_080318268.1">
    <property type="nucleotide sequence ID" value="NZ_MTBC01000002.1"/>
</dbReference>
<name>A0A1V6LUQ8_9FLAO</name>
<sequence length="180" mass="21144">MQRTETIDKNQLFELIEYILSDSKTEFYESYSEMEKEIILINNLSDFRDYFDLGIANGKVHFGFGIYNPESKGKIFTSKIKLNPKYCNGKTFRYRIDGWAIIFVQLNLKNGENQIECNVSVNSKKRAENWKSTNPEFGNPELWEWKCVERRARKIINRLKKLQTTKPQSNSVLRDATAHS</sequence>
<proteinExistence type="predicted"/>
<evidence type="ECO:0000313" key="2">
    <source>
        <dbReference type="Proteomes" id="UP000191680"/>
    </source>
</evidence>
<dbReference type="EMBL" id="MTBC01000002">
    <property type="protein sequence ID" value="OQD43903.1"/>
    <property type="molecule type" value="Genomic_DNA"/>
</dbReference>
<reference evidence="1 2" key="1">
    <citation type="submission" date="2016-12" db="EMBL/GenBank/DDBJ databases">
        <authorList>
            <person name="Song W.-J."/>
            <person name="Kurnit D.M."/>
        </authorList>
    </citation>
    <scope>NUCLEOTIDE SEQUENCE [LARGE SCALE GENOMIC DNA]</scope>
    <source>
        <strain evidence="1 2">HSG9</strain>
    </source>
</reference>
<comment type="caution">
    <text evidence="1">The sequence shown here is derived from an EMBL/GenBank/DDBJ whole genome shotgun (WGS) entry which is preliminary data.</text>
</comment>